<feature type="region of interest" description="Disordered" evidence="1">
    <location>
        <begin position="235"/>
        <end position="256"/>
    </location>
</feature>
<organism evidence="2 3">
    <name type="scientific">Seminavis robusta</name>
    <dbReference type="NCBI Taxonomy" id="568900"/>
    <lineage>
        <taxon>Eukaryota</taxon>
        <taxon>Sar</taxon>
        <taxon>Stramenopiles</taxon>
        <taxon>Ochrophyta</taxon>
        <taxon>Bacillariophyta</taxon>
        <taxon>Bacillariophyceae</taxon>
        <taxon>Bacillariophycidae</taxon>
        <taxon>Naviculales</taxon>
        <taxon>Naviculaceae</taxon>
        <taxon>Seminavis</taxon>
    </lineage>
</organism>
<evidence type="ECO:0000256" key="1">
    <source>
        <dbReference type="SAM" id="MobiDB-lite"/>
    </source>
</evidence>
<feature type="compositionally biased region" description="Basic and acidic residues" evidence="1">
    <location>
        <begin position="235"/>
        <end position="247"/>
    </location>
</feature>
<dbReference type="EMBL" id="CAICTM010000730">
    <property type="protein sequence ID" value="CAB9515681.1"/>
    <property type="molecule type" value="Genomic_DNA"/>
</dbReference>
<evidence type="ECO:0000313" key="3">
    <source>
        <dbReference type="Proteomes" id="UP001153069"/>
    </source>
</evidence>
<accession>A0A9N8HJ01</accession>
<name>A0A9N8HJ01_9STRA</name>
<gene>
    <name evidence="2" type="ORF">SEMRO_731_G194280.1</name>
</gene>
<protein>
    <submittedName>
        <fullName evidence="2">Uncharacterized protein</fullName>
    </submittedName>
</protein>
<keyword evidence="3" id="KW-1185">Reference proteome</keyword>
<reference evidence="2" key="1">
    <citation type="submission" date="2020-06" db="EMBL/GenBank/DDBJ databases">
        <authorList>
            <consortium name="Plant Systems Biology data submission"/>
        </authorList>
    </citation>
    <scope>NUCLEOTIDE SEQUENCE</scope>
    <source>
        <strain evidence="2">D6</strain>
    </source>
</reference>
<dbReference type="Proteomes" id="UP001153069">
    <property type="component" value="Unassembled WGS sequence"/>
</dbReference>
<dbReference type="AlphaFoldDB" id="A0A9N8HJ01"/>
<comment type="caution">
    <text evidence="2">The sequence shown here is derived from an EMBL/GenBank/DDBJ whole genome shotgun (WGS) entry which is preliminary data.</text>
</comment>
<sequence>MSSMFFADCFSFGNDEQTRAYRGCTEEGMAIYGEGCDTGASLNGTVEECGCKFTVLGTGCHKANDFPDDPRQFFVYLDDIECEDDMMDEDVALPMAEGASDVIGDQTDPGSFWAIYPDGGAAAECVMNPGTKVDDSCCAAVTPQPVMSSMFFDDCFSFGNDEQTRAYRGCTEEGMAIYGEGCDTGASLNGTVEECGCKFTVLGTGCHKANDFPDDPRQFFVYLDNIECKDDMMDEDHEHDRDDHNETSLDENTQSEDVSMGFDISRKLVAALVGSVILAVSC</sequence>
<evidence type="ECO:0000313" key="2">
    <source>
        <dbReference type="EMBL" id="CAB9515681.1"/>
    </source>
</evidence>
<proteinExistence type="predicted"/>